<dbReference type="Pfam" id="PF23768">
    <property type="entry name" value="DUF7167"/>
    <property type="match status" value="1"/>
</dbReference>
<dbReference type="RefSeq" id="WP_188559763.1">
    <property type="nucleotide sequence ID" value="NZ_BMGS01000016.1"/>
</dbReference>
<gene>
    <name evidence="2" type="ORF">GCM10011378_41360</name>
</gene>
<reference evidence="3" key="1">
    <citation type="journal article" date="2019" name="Int. J. Syst. Evol. Microbiol.">
        <title>The Global Catalogue of Microorganisms (GCM) 10K type strain sequencing project: providing services to taxonomists for standard genome sequencing and annotation.</title>
        <authorList>
            <consortium name="The Broad Institute Genomics Platform"/>
            <consortium name="The Broad Institute Genome Sequencing Center for Infectious Disease"/>
            <person name="Wu L."/>
            <person name="Ma J."/>
        </authorList>
    </citation>
    <scope>NUCLEOTIDE SEQUENCE [LARGE SCALE GENOMIC DNA]</scope>
    <source>
        <strain evidence="3">CGMCC 1.12990</strain>
    </source>
</reference>
<name>A0ABQ1X5M6_9BACT</name>
<sequence length="61" mass="7204">MIIKVNFSLNIGLIGRQEDTIEIEVEDNFYELPEDVRDAILEYEWKEWAGNYIDGNIKIVE</sequence>
<protein>
    <recommendedName>
        <fullName evidence="1">DUF7167 domain-containing protein</fullName>
    </recommendedName>
</protein>
<dbReference type="Proteomes" id="UP000601361">
    <property type="component" value="Unassembled WGS sequence"/>
</dbReference>
<proteinExistence type="predicted"/>
<dbReference type="EMBL" id="BMGS01000016">
    <property type="protein sequence ID" value="GGG61074.1"/>
    <property type="molecule type" value="Genomic_DNA"/>
</dbReference>
<comment type="caution">
    <text evidence="2">The sequence shown here is derived from an EMBL/GenBank/DDBJ whole genome shotgun (WGS) entry which is preliminary data.</text>
</comment>
<organism evidence="2 3">
    <name type="scientific">Hymenobacter glacieicola</name>
    <dbReference type="NCBI Taxonomy" id="1562124"/>
    <lineage>
        <taxon>Bacteria</taxon>
        <taxon>Pseudomonadati</taxon>
        <taxon>Bacteroidota</taxon>
        <taxon>Cytophagia</taxon>
        <taxon>Cytophagales</taxon>
        <taxon>Hymenobacteraceae</taxon>
        <taxon>Hymenobacter</taxon>
    </lineage>
</organism>
<feature type="domain" description="DUF7167" evidence="1">
    <location>
        <begin position="3"/>
        <end position="60"/>
    </location>
</feature>
<evidence type="ECO:0000259" key="1">
    <source>
        <dbReference type="Pfam" id="PF23768"/>
    </source>
</evidence>
<dbReference type="InterPro" id="IPR055591">
    <property type="entry name" value="DUF7167"/>
</dbReference>
<evidence type="ECO:0000313" key="2">
    <source>
        <dbReference type="EMBL" id="GGG61074.1"/>
    </source>
</evidence>
<accession>A0ABQ1X5M6</accession>
<keyword evidence="3" id="KW-1185">Reference proteome</keyword>
<evidence type="ECO:0000313" key="3">
    <source>
        <dbReference type="Proteomes" id="UP000601361"/>
    </source>
</evidence>